<dbReference type="EMBL" id="QKWP01002506">
    <property type="protein sequence ID" value="RIB03097.1"/>
    <property type="molecule type" value="Genomic_DNA"/>
</dbReference>
<gene>
    <name evidence="6" type="ORF">C2G38_2149690</name>
</gene>
<evidence type="ECO:0000313" key="7">
    <source>
        <dbReference type="Proteomes" id="UP000266673"/>
    </source>
</evidence>
<evidence type="ECO:0000259" key="5">
    <source>
        <dbReference type="PROSITE" id="PS50011"/>
    </source>
</evidence>
<dbReference type="InterPro" id="IPR011990">
    <property type="entry name" value="TPR-like_helical_dom_sf"/>
</dbReference>
<dbReference type="GO" id="GO:0005524">
    <property type="term" value="F:ATP binding"/>
    <property type="evidence" value="ECO:0007669"/>
    <property type="project" value="InterPro"/>
</dbReference>
<dbReference type="SUPFAM" id="SSF56112">
    <property type="entry name" value="Protein kinase-like (PK-like)"/>
    <property type="match status" value="1"/>
</dbReference>
<dbReference type="STRING" id="44941.A0A397U230"/>
<dbReference type="Pfam" id="PF00515">
    <property type="entry name" value="TPR_1"/>
    <property type="match status" value="2"/>
</dbReference>
<dbReference type="Pfam" id="PF13181">
    <property type="entry name" value="TPR_8"/>
    <property type="match status" value="2"/>
</dbReference>
<feature type="domain" description="Protein kinase" evidence="5">
    <location>
        <begin position="506"/>
        <end position="824"/>
    </location>
</feature>
<feature type="repeat" description="TPR" evidence="3">
    <location>
        <begin position="365"/>
        <end position="398"/>
    </location>
</feature>
<keyword evidence="2 3" id="KW-0802">TPR repeat</keyword>
<name>A0A397U230_9GLOM</name>
<dbReference type="InterPro" id="IPR050498">
    <property type="entry name" value="Ycf3"/>
</dbReference>
<dbReference type="Pfam" id="PF00069">
    <property type="entry name" value="Pkinase"/>
    <property type="match status" value="1"/>
</dbReference>
<dbReference type="Gene3D" id="1.25.40.10">
    <property type="entry name" value="Tetratricopeptide repeat domain"/>
    <property type="match status" value="5"/>
</dbReference>
<dbReference type="InterPro" id="IPR011009">
    <property type="entry name" value="Kinase-like_dom_sf"/>
</dbReference>
<evidence type="ECO:0000256" key="2">
    <source>
        <dbReference type="ARBA" id="ARBA00022803"/>
    </source>
</evidence>
<comment type="caution">
    <text evidence="6">The sequence shown here is derived from an EMBL/GenBank/DDBJ whole genome shotgun (WGS) entry which is preliminary data.</text>
</comment>
<dbReference type="Gene3D" id="1.10.510.10">
    <property type="entry name" value="Transferase(Phosphotransferase) domain 1"/>
    <property type="match status" value="2"/>
</dbReference>
<dbReference type="Proteomes" id="UP000266673">
    <property type="component" value="Unassembled WGS sequence"/>
</dbReference>
<accession>A0A397U230</accession>
<dbReference type="GO" id="GO:0004672">
    <property type="term" value="F:protein kinase activity"/>
    <property type="evidence" value="ECO:0007669"/>
    <property type="project" value="InterPro"/>
</dbReference>
<evidence type="ECO:0000256" key="4">
    <source>
        <dbReference type="SAM" id="Coils"/>
    </source>
</evidence>
<proteinExistence type="predicted"/>
<dbReference type="PROSITE" id="PS50293">
    <property type="entry name" value="TPR_REGION"/>
    <property type="match status" value="2"/>
</dbReference>
<dbReference type="SUPFAM" id="SSF48452">
    <property type="entry name" value="TPR-like"/>
    <property type="match status" value="2"/>
</dbReference>
<dbReference type="AlphaFoldDB" id="A0A397U230"/>
<dbReference type="Pfam" id="PF13424">
    <property type="entry name" value="TPR_12"/>
    <property type="match status" value="1"/>
</dbReference>
<feature type="coiled-coil region" evidence="4">
    <location>
        <begin position="306"/>
        <end position="333"/>
    </location>
</feature>
<dbReference type="PANTHER" id="PTHR44858">
    <property type="entry name" value="TETRATRICOPEPTIDE REPEAT PROTEIN 6"/>
    <property type="match status" value="1"/>
</dbReference>
<keyword evidence="4" id="KW-0175">Coiled coil</keyword>
<dbReference type="PANTHER" id="PTHR44858:SF1">
    <property type="entry name" value="UDP-N-ACETYLGLUCOSAMINE--PEPTIDE N-ACETYLGLUCOSAMINYLTRANSFERASE SPINDLY-RELATED"/>
    <property type="match status" value="1"/>
</dbReference>
<feature type="repeat" description="TPR" evidence="3">
    <location>
        <begin position="22"/>
        <end position="55"/>
    </location>
</feature>
<dbReference type="OrthoDB" id="2149695at2759"/>
<feature type="repeat" description="TPR" evidence="3">
    <location>
        <begin position="399"/>
        <end position="432"/>
    </location>
</feature>
<dbReference type="PROSITE" id="PS50005">
    <property type="entry name" value="TPR"/>
    <property type="match status" value="5"/>
</dbReference>
<keyword evidence="6" id="KW-0808">Transferase</keyword>
<evidence type="ECO:0000313" key="6">
    <source>
        <dbReference type="EMBL" id="RIB03097.1"/>
    </source>
</evidence>
<keyword evidence="7" id="KW-1185">Reference proteome</keyword>
<sequence length="896" mass="102970">MSRFEESLTDLNKILEINPNDADALGSRGLAYQKTYKYKESLADLTKSLEISPNNKGSLCTRMMLFQDMGEHKKSLEDANKILELNFEQNNIMDLKFREIAYHIKGKYEDSLTEINKLLEIRQEDATLLADCGFLYQKMGEYDKSLECLKKSKKIDSSCAKTLYLRGLTYEKMDKFEKSLKSLNKALEIDPNYVAALKCRGSVYCKMGRYEQSLKDLTKVIEEIDPNEAGALNNRGLTYQAMKKYELSLLDLNKSLEIRPNDLGTLNNRGITYNWLALADFDKALEIEPNNDKALKIESNNDKANCDLIDRDLEKYEELLKNLNESLKIDQNDASAFNSRGIIYNLLAIADFNKALEIEPNDHKATILNNCGLAFRDLGKYEESVKAFTESLEIRPNNLITLSNCGITYLLMKKYEDSFDCLNQALEIKPNDTKVINRYENSMSFGTCENKNCDNKYNKGFSFCNRCDINQEWTTRNEEIDEFIRDAQEFSIYYDKIIEWIPFEQLNDIKEVSDGGFGQIYSATWIDGKRKYTSEKRRVMLSREKNCKVALKCLDDSSSFLKEFKTTYECQLMRHDVEKYGIEIYGITYAPDEKAHKKPNKNKYAMVLEYADQGNLRTYLSKNFAQLSWKQKIEILCSISNNLNHIHQVYSHGDFHSGNILMTSAVDFANLTFNAFTVGSKVVLVSRNNVGEKNNTEEKNNAGEKNNVGKKSRVEPKIIDFGLSKNKDDPKIMKYGVPSYVAPEVLSEEPYTRKSDIYSLGVIMTEVSTGKPPDFYKSAIFEKRPESALGTPDCYIQLANWCMSGKPLERPTAKEVYDKLYEWKIALRKNPEELNKNQLEIRNKFLEADKKQPKISDFTSLASSRQYQYDDISSIIAMCNHIGTSHEDLTEQLTIL</sequence>
<keyword evidence="6" id="KW-0418">Kinase</keyword>
<dbReference type="SMART" id="SM00028">
    <property type="entry name" value="TPR"/>
    <property type="match status" value="10"/>
</dbReference>
<dbReference type="InterPro" id="IPR000719">
    <property type="entry name" value="Prot_kinase_dom"/>
</dbReference>
<evidence type="ECO:0000256" key="3">
    <source>
        <dbReference type="PROSITE-ProRule" id="PRU00339"/>
    </source>
</evidence>
<evidence type="ECO:0000256" key="1">
    <source>
        <dbReference type="ARBA" id="ARBA00022737"/>
    </source>
</evidence>
<organism evidence="6 7">
    <name type="scientific">Gigaspora rosea</name>
    <dbReference type="NCBI Taxonomy" id="44941"/>
    <lineage>
        <taxon>Eukaryota</taxon>
        <taxon>Fungi</taxon>
        <taxon>Fungi incertae sedis</taxon>
        <taxon>Mucoromycota</taxon>
        <taxon>Glomeromycotina</taxon>
        <taxon>Glomeromycetes</taxon>
        <taxon>Diversisporales</taxon>
        <taxon>Gigasporaceae</taxon>
        <taxon>Gigaspora</taxon>
    </lineage>
</organism>
<dbReference type="PROSITE" id="PS50011">
    <property type="entry name" value="PROTEIN_KINASE_DOM"/>
    <property type="match status" value="1"/>
</dbReference>
<keyword evidence="1" id="KW-0677">Repeat</keyword>
<protein>
    <submittedName>
        <fullName evidence="6">Kinase-like domain-containing protein</fullName>
    </submittedName>
</protein>
<dbReference type="InterPro" id="IPR019734">
    <property type="entry name" value="TPR_rpt"/>
</dbReference>
<reference evidence="6 7" key="1">
    <citation type="submission" date="2018-06" db="EMBL/GenBank/DDBJ databases">
        <title>Comparative genomics reveals the genomic features of Rhizophagus irregularis, R. cerebriforme, R. diaphanum and Gigaspora rosea, and their symbiotic lifestyle signature.</title>
        <authorList>
            <person name="Morin E."/>
            <person name="San Clemente H."/>
            <person name="Chen E.C.H."/>
            <person name="De La Providencia I."/>
            <person name="Hainaut M."/>
            <person name="Kuo A."/>
            <person name="Kohler A."/>
            <person name="Murat C."/>
            <person name="Tang N."/>
            <person name="Roy S."/>
            <person name="Loubradou J."/>
            <person name="Henrissat B."/>
            <person name="Grigoriev I.V."/>
            <person name="Corradi N."/>
            <person name="Roux C."/>
            <person name="Martin F.M."/>
        </authorList>
    </citation>
    <scope>NUCLEOTIDE SEQUENCE [LARGE SCALE GENOMIC DNA]</scope>
    <source>
        <strain evidence="6 7">DAOM 194757</strain>
    </source>
</reference>
<feature type="repeat" description="TPR" evidence="3">
    <location>
        <begin position="160"/>
        <end position="193"/>
    </location>
</feature>
<feature type="repeat" description="TPR" evidence="3">
    <location>
        <begin position="229"/>
        <end position="262"/>
    </location>
</feature>